<name>A0A8X6F3L1_TRICU</name>
<keyword evidence="2" id="KW-1185">Reference proteome</keyword>
<accession>A0A8X6F3L1</accession>
<dbReference type="AlphaFoldDB" id="A0A8X6F3L1"/>
<evidence type="ECO:0000313" key="1">
    <source>
        <dbReference type="EMBL" id="GFQ68711.1"/>
    </source>
</evidence>
<organism evidence="1 2">
    <name type="scientific">Trichonephila clavata</name>
    <name type="common">Joro spider</name>
    <name type="synonym">Nephila clavata</name>
    <dbReference type="NCBI Taxonomy" id="2740835"/>
    <lineage>
        <taxon>Eukaryota</taxon>
        <taxon>Metazoa</taxon>
        <taxon>Ecdysozoa</taxon>
        <taxon>Arthropoda</taxon>
        <taxon>Chelicerata</taxon>
        <taxon>Arachnida</taxon>
        <taxon>Araneae</taxon>
        <taxon>Araneomorphae</taxon>
        <taxon>Entelegynae</taxon>
        <taxon>Araneoidea</taxon>
        <taxon>Nephilidae</taxon>
        <taxon>Trichonephila</taxon>
    </lineage>
</organism>
<proteinExistence type="predicted"/>
<dbReference type="EMBL" id="BMAO01010674">
    <property type="protein sequence ID" value="GFQ68711.1"/>
    <property type="molecule type" value="Genomic_DNA"/>
</dbReference>
<protein>
    <submittedName>
        <fullName evidence="1">Uncharacterized protein</fullName>
    </submittedName>
</protein>
<gene>
    <name evidence="1" type="ORF">TNCT_637001</name>
</gene>
<reference evidence="1" key="1">
    <citation type="submission" date="2020-07" db="EMBL/GenBank/DDBJ databases">
        <title>Multicomponent nature underlies the extraordinary mechanical properties of spider dragline silk.</title>
        <authorList>
            <person name="Kono N."/>
            <person name="Nakamura H."/>
            <person name="Mori M."/>
            <person name="Yoshida Y."/>
            <person name="Ohtoshi R."/>
            <person name="Malay A.D."/>
            <person name="Moran D.A.P."/>
            <person name="Tomita M."/>
            <person name="Numata K."/>
            <person name="Arakawa K."/>
        </authorList>
    </citation>
    <scope>NUCLEOTIDE SEQUENCE</scope>
</reference>
<dbReference type="Proteomes" id="UP000887116">
    <property type="component" value="Unassembled WGS sequence"/>
</dbReference>
<comment type="caution">
    <text evidence="1">The sequence shown here is derived from an EMBL/GenBank/DDBJ whole genome shotgun (WGS) entry which is preliminary data.</text>
</comment>
<sequence length="119" mass="13634">MFNTKKQQSKHPQITLFPSLPPHNPILVFPTNSCPRSSEFPRSIGECYLIGRCNRCCNAFRTKEAVSIDHMVNCKWNLTCMSMNGFRMSDRFETSLGIFMAKLVGHLIKCYSVNMFSAF</sequence>
<evidence type="ECO:0000313" key="2">
    <source>
        <dbReference type="Proteomes" id="UP000887116"/>
    </source>
</evidence>